<dbReference type="RefSeq" id="WP_062717833.1">
    <property type="nucleotide sequence ID" value="NZ_KQ948926.1"/>
</dbReference>
<evidence type="ECO:0000313" key="2">
    <source>
        <dbReference type="EMBL" id="KUO04643.1"/>
    </source>
</evidence>
<name>A0A101U5U3_9ACTN</name>
<dbReference type="AlphaFoldDB" id="A0A101U5U3"/>
<dbReference type="Proteomes" id="UP000053429">
    <property type="component" value="Unassembled WGS sequence"/>
</dbReference>
<accession>A0A101U5U3</accession>
<keyword evidence="1" id="KW-1133">Transmembrane helix</keyword>
<sequence>MSDEDLPQGRHRSLLLDQLTDERATKNSIEQRGMAVIANAGALVTITLGFAALASTDEATTLRPAVVVLLTVALAMLVAASAAGLVINLPARLPMVDADDLASLALREDWDVADRESSRTEYQILARLLAELRAVNHRRARTLLAALLSEVAALFLMAIGVVLVLGPLV</sequence>
<evidence type="ECO:0000256" key="1">
    <source>
        <dbReference type="SAM" id="Phobius"/>
    </source>
</evidence>
<organism evidence="2 3">
    <name type="scientific">Streptomyces caeruleatus</name>
    <dbReference type="NCBI Taxonomy" id="661399"/>
    <lineage>
        <taxon>Bacteria</taxon>
        <taxon>Bacillati</taxon>
        <taxon>Actinomycetota</taxon>
        <taxon>Actinomycetes</taxon>
        <taxon>Kitasatosporales</taxon>
        <taxon>Streptomycetaceae</taxon>
        <taxon>Streptomyces</taxon>
    </lineage>
</organism>
<proteinExistence type="predicted"/>
<keyword evidence="1" id="KW-0812">Transmembrane</keyword>
<keyword evidence="3" id="KW-1185">Reference proteome</keyword>
<feature type="transmembrane region" description="Helical" evidence="1">
    <location>
        <begin position="143"/>
        <end position="166"/>
    </location>
</feature>
<dbReference type="EMBL" id="LMWY01000011">
    <property type="protein sequence ID" value="KUO04643.1"/>
    <property type="molecule type" value="Genomic_DNA"/>
</dbReference>
<comment type="caution">
    <text evidence="2">The sequence shown here is derived from an EMBL/GenBank/DDBJ whole genome shotgun (WGS) entry which is preliminary data.</text>
</comment>
<keyword evidence="1" id="KW-0472">Membrane</keyword>
<gene>
    <name evidence="2" type="ORF">AQJ67_10630</name>
</gene>
<feature type="transmembrane region" description="Helical" evidence="1">
    <location>
        <begin position="65"/>
        <end position="87"/>
    </location>
</feature>
<protein>
    <recommendedName>
        <fullName evidence="4">Integral membrane plasmid transfer protein</fullName>
    </recommendedName>
</protein>
<dbReference type="OrthoDB" id="5197732at2"/>
<reference evidence="2 3" key="1">
    <citation type="submission" date="2015-10" db="EMBL/GenBank/DDBJ databases">
        <title>Draft genome sequence of Streptomyces caeruleatus NRRL B-24802, type strain for the species Streptomyces caeruleatus.</title>
        <authorList>
            <person name="Ruckert C."/>
            <person name="Winkler A."/>
            <person name="Kalinowski J."/>
            <person name="Kampfer P."/>
            <person name="Glaeser S."/>
        </authorList>
    </citation>
    <scope>NUCLEOTIDE SEQUENCE [LARGE SCALE GENOMIC DNA]</scope>
    <source>
        <strain evidence="2 3">NRRL B-24802</strain>
    </source>
</reference>
<feature type="transmembrane region" description="Helical" evidence="1">
    <location>
        <begin position="33"/>
        <end position="53"/>
    </location>
</feature>
<evidence type="ECO:0008006" key="4">
    <source>
        <dbReference type="Google" id="ProtNLM"/>
    </source>
</evidence>
<evidence type="ECO:0000313" key="3">
    <source>
        <dbReference type="Proteomes" id="UP000053429"/>
    </source>
</evidence>